<organism evidence="2 3">
    <name type="scientific">Sporosarcina newyorkensis</name>
    <dbReference type="NCBI Taxonomy" id="759851"/>
    <lineage>
        <taxon>Bacteria</taxon>
        <taxon>Bacillati</taxon>
        <taxon>Bacillota</taxon>
        <taxon>Bacilli</taxon>
        <taxon>Bacillales</taxon>
        <taxon>Caryophanaceae</taxon>
        <taxon>Sporosarcina</taxon>
    </lineage>
</organism>
<keyword evidence="3" id="KW-1185">Reference proteome</keyword>
<evidence type="ECO:0000256" key="1">
    <source>
        <dbReference type="SAM" id="Phobius"/>
    </source>
</evidence>
<evidence type="ECO:0000313" key="2">
    <source>
        <dbReference type="EMBL" id="SKA88808.1"/>
    </source>
</evidence>
<keyword evidence="1" id="KW-0472">Membrane</keyword>
<dbReference type="AlphaFoldDB" id="A0A1T4XI73"/>
<accession>A0A1T4XI73</accession>
<keyword evidence="1" id="KW-1133">Transmembrane helix</keyword>
<keyword evidence="1" id="KW-0812">Transmembrane</keyword>
<gene>
    <name evidence="2" type="ORF">SAMN04244570_0744</name>
</gene>
<feature type="transmembrane region" description="Helical" evidence="1">
    <location>
        <begin position="42"/>
        <end position="65"/>
    </location>
</feature>
<dbReference type="Pfam" id="PF11118">
    <property type="entry name" value="DUF2627"/>
    <property type="match status" value="1"/>
</dbReference>
<dbReference type="Proteomes" id="UP000190042">
    <property type="component" value="Unassembled WGS sequence"/>
</dbReference>
<reference evidence="3" key="1">
    <citation type="submission" date="2017-02" db="EMBL/GenBank/DDBJ databases">
        <authorList>
            <person name="Varghese N."/>
            <person name="Submissions S."/>
        </authorList>
    </citation>
    <scope>NUCLEOTIDE SEQUENCE [LARGE SCALE GENOMIC DNA]</scope>
    <source>
        <strain evidence="3">DSM 23966</strain>
    </source>
</reference>
<proteinExistence type="predicted"/>
<dbReference type="InterPro" id="IPR020138">
    <property type="entry name" value="Uncharacterised_YqzF"/>
</dbReference>
<name>A0A1T4XI73_9BACL</name>
<evidence type="ECO:0008006" key="4">
    <source>
        <dbReference type="Google" id="ProtNLM"/>
    </source>
</evidence>
<evidence type="ECO:0000313" key="3">
    <source>
        <dbReference type="Proteomes" id="UP000190042"/>
    </source>
</evidence>
<protein>
    <recommendedName>
        <fullName evidence="4">DUF2627 domain-containing protein</fullName>
    </recommendedName>
</protein>
<dbReference type="EMBL" id="FUYJ01000001">
    <property type="protein sequence ID" value="SKA88808.1"/>
    <property type="molecule type" value="Genomic_DNA"/>
</dbReference>
<sequence length="83" mass="9394">MNLMARLAAFIVLLIPGIAAALGIKLMRDSLFGQLFQPFPFIWLQFLGGFLLFAAGLGFFAGFLLRRDRRNGRVADRFKKDMK</sequence>